<keyword evidence="2" id="KW-1185">Reference proteome</keyword>
<accession>A0ACC2IFI6</accession>
<sequence length="232" mass="25484">MKLYSGIVLLSAVINCAAFGNADPLKYAAVPDNIYIAPKQSLETLLDVIKSRDDLSALANSLEEPAGTVSLEMTITVESAHYLQISGFLAAFDTPATWKFTFFAPSDTAFNSTGAYFSTFRTTPKGKWWLGNLLTHHYVPNTILTKDKFNETLSRLQTATYMYISTQQIDGQVSINKVARITEADIPVGTNGVMHIIDRLLDPSSQLFETELPKVSQGFIPGSCSNPQLPYC</sequence>
<evidence type="ECO:0000313" key="1">
    <source>
        <dbReference type="EMBL" id="KAJ8113971.1"/>
    </source>
</evidence>
<name>A0ACC2IFI6_9PLEO</name>
<reference evidence="1" key="1">
    <citation type="submission" date="2022-11" db="EMBL/GenBank/DDBJ databases">
        <title>Genome Sequence of Boeremia exigua.</title>
        <authorList>
            <person name="Buettner E."/>
        </authorList>
    </citation>
    <scope>NUCLEOTIDE SEQUENCE</scope>
    <source>
        <strain evidence="1">CU02</strain>
    </source>
</reference>
<gene>
    <name evidence="1" type="ORF">OPT61_g4033</name>
</gene>
<dbReference type="EMBL" id="JAPHNI010000220">
    <property type="protein sequence ID" value="KAJ8113971.1"/>
    <property type="molecule type" value="Genomic_DNA"/>
</dbReference>
<protein>
    <submittedName>
        <fullName evidence="1">Uncharacterized protein</fullName>
    </submittedName>
</protein>
<comment type="caution">
    <text evidence="1">The sequence shown here is derived from an EMBL/GenBank/DDBJ whole genome shotgun (WGS) entry which is preliminary data.</text>
</comment>
<organism evidence="1 2">
    <name type="scientific">Boeremia exigua</name>
    <dbReference type="NCBI Taxonomy" id="749465"/>
    <lineage>
        <taxon>Eukaryota</taxon>
        <taxon>Fungi</taxon>
        <taxon>Dikarya</taxon>
        <taxon>Ascomycota</taxon>
        <taxon>Pezizomycotina</taxon>
        <taxon>Dothideomycetes</taxon>
        <taxon>Pleosporomycetidae</taxon>
        <taxon>Pleosporales</taxon>
        <taxon>Pleosporineae</taxon>
        <taxon>Didymellaceae</taxon>
        <taxon>Boeremia</taxon>
    </lineage>
</organism>
<evidence type="ECO:0000313" key="2">
    <source>
        <dbReference type="Proteomes" id="UP001153331"/>
    </source>
</evidence>
<dbReference type="Proteomes" id="UP001153331">
    <property type="component" value="Unassembled WGS sequence"/>
</dbReference>
<proteinExistence type="predicted"/>